<dbReference type="PANTHER" id="PTHR24148:SF79">
    <property type="entry name" value="HETEROKARYON INCOMPATIBILITY DOMAIN-CONTAINING PROTEIN"/>
    <property type="match status" value="1"/>
</dbReference>
<dbReference type="OrthoDB" id="2157530at2759"/>
<evidence type="ECO:0000313" key="2">
    <source>
        <dbReference type="Proteomes" id="UP000054342"/>
    </source>
</evidence>
<dbReference type="RefSeq" id="XP_013315020.1">
    <property type="nucleotide sequence ID" value="XM_013459566.1"/>
</dbReference>
<proteinExistence type="predicted"/>
<dbReference type="InterPro" id="IPR052895">
    <property type="entry name" value="HetReg/Transcr_Mod"/>
</dbReference>
<gene>
    <name evidence="1" type="ORF">PV05_06796</name>
</gene>
<dbReference type="AlphaFoldDB" id="A0A0D2BPF6"/>
<organism evidence="1 2">
    <name type="scientific">Exophiala xenobiotica</name>
    <dbReference type="NCBI Taxonomy" id="348802"/>
    <lineage>
        <taxon>Eukaryota</taxon>
        <taxon>Fungi</taxon>
        <taxon>Dikarya</taxon>
        <taxon>Ascomycota</taxon>
        <taxon>Pezizomycotina</taxon>
        <taxon>Eurotiomycetes</taxon>
        <taxon>Chaetothyriomycetidae</taxon>
        <taxon>Chaetothyriales</taxon>
        <taxon>Herpotrichiellaceae</taxon>
        <taxon>Exophiala</taxon>
    </lineage>
</organism>
<accession>A0A0D2BPF6</accession>
<reference evidence="1 2" key="1">
    <citation type="submission" date="2015-01" db="EMBL/GenBank/DDBJ databases">
        <title>The Genome Sequence of Exophiala xenobiotica CBS118157.</title>
        <authorList>
            <consortium name="The Broad Institute Genomics Platform"/>
            <person name="Cuomo C."/>
            <person name="de Hoog S."/>
            <person name="Gorbushina A."/>
            <person name="Stielow B."/>
            <person name="Teixiera M."/>
            <person name="Abouelleil A."/>
            <person name="Chapman S.B."/>
            <person name="Priest M."/>
            <person name="Young S.K."/>
            <person name="Wortman J."/>
            <person name="Nusbaum C."/>
            <person name="Birren B."/>
        </authorList>
    </citation>
    <scope>NUCLEOTIDE SEQUENCE [LARGE SCALE GENOMIC DNA]</scope>
    <source>
        <strain evidence="1 2">CBS 118157</strain>
    </source>
</reference>
<name>A0A0D2BPF6_9EURO</name>
<dbReference type="EMBL" id="KN847320">
    <property type="protein sequence ID" value="KIW54436.1"/>
    <property type="molecule type" value="Genomic_DNA"/>
</dbReference>
<dbReference type="Pfam" id="PF26639">
    <property type="entry name" value="Het-6_barrel"/>
    <property type="match status" value="1"/>
</dbReference>
<protein>
    <submittedName>
        <fullName evidence="1">Uncharacterized protein</fullName>
    </submittedName>
</protein>
<dbReference type="STRING" id="348802.A0A0D2BPF6"/>
<sequence length="196" mass="22577">MASFLKDAMRLCQASTGSYGAEPVVFDRLWRTMIANVGDAYPAQASYREVFRSWLEHKLNTLQLSAEAAHDRSALQLLRSTWDLWRTLLESEKAPDPDPAQVPRVSRQFERRWIKYMGVLCYLDNLKTLGIVNKSVKPGNDEVWLLEGGRTPFLLRRIHGSHEYKFLGEAYIHGIMHGEYIQGLGSNIHWQDVWLS</sequence>
<dbReference type="GeneID" id="25328704"/>
<dbReference type="HOGENOM" id="CLU_1390255_0_0_1"/>
<evidence type="ECO:0000313" key="1">
    <source>
        <dbReference type="EMBL" id="KIW54436.1"/>
    </source>
</evidence>
<dbReference type="PANTHER" id="PTHR24148">
    <property type="entry name" value="ANKYRIN REPEAT DOMAIN-CONTAINING PROTEIN 39 HOMOLOG-RELATED"/>
    <property type="match status" value="1"/>
</dbReference>
<dbReference type="Proteomes" id="UP000054342">
    <property type="component" value="Unassembled WGS sequence"/>
</dbReference>
<keyword evidence="2" id="KW-1185">Reference proteome</keyword>